<keyword evidence="3 6" id="KW-1133">Transmembrane helix</keyword>
<comment type="subcellular location">
    <subcellularLocation>
        <location evidence="1">Cell membrane</location>
        <topology evidence="1">Multi-pass membrane protein</topology>
    </subcellularLocation>
</comment>
<dbReference type="InterPro" id="IPR039421">
    <property type="entry name" value="Type_1_exporter"/>
</dbReference>
<dbReference type="InterPro" id="IPR027417">
    <property type="entry name" value="P-loop_NTPase"/>
</dbReference>
<dbReference type="Gene3D" id="3.40.50.300">
    <property type="entry name" value="P-loop containing nucleotide triphosphate hydrolases"/>
    <property type="match status" value="2"/>
</dbReference>
<feature type="transmembrane region" description="Helical" evidence="6">
    <location>
        <begin position="136"/>
        <end position="160"/>
    </location>
</feature>
<keyword evidence="8" id="KW-0547">Nucleotide-binding</keyword>
<feature type="transmembrane region" description="Helical" evidence="6">
    <location>
        <begin position="328"/>
        <end position="350"/>
    </location>
</feature>
<evidence type="ECO:0000256" key="5">
    <source>
        <dbReference type="SAM" id="MobiDB-lite"/>
    </source>
</evidence>
<evidence type="ECO:0000256" key="4">
    <source>
        <dbReference type="ARBA" id="ARBA00023136"/>
    </source>
</evidence>
<keyword evidence="4 6" id="KW-0472">Membrane</keyword>
<feature type="transmembrane region" description="Helical" evidence="6">
    <location>
        <begin position="240"/>
        <end position="260"/>
    </location>
</feature>
<dbReference type="EMBL" id="FNBZ01000003">
    <property type="protein sequence ID" value="SDG24491.1"/>
    <property type="molecule type" value="Genomic_DNA"/>
</dbReference>
<evidence type="ECO:0000256" key="6">
    <source>
        <dbReference type="SAM" id="Phobius"/>
    </source>
</evidence>
<dbReference type="SUPFAM" id="SSF90123">
    <property type="entry name" value="ABC transporter transmembrane region"/>
    <property type="match status" value="1"/>
</dbReference>
<feature type="transmembrane region" description="Helical" evidence="6">
    <location>
        <begin position="210"/>
        <end position="234"/>
    </location>
</feature>
<dbReference type="PANTHER" id="PTHR43394">
    <property type="entry name" value="ATP-DEPENDENT PERMEASE MDL1, MITOCHONDRIAL"/>
    <property type="match status" value="1"/>
</dbReference>
<keyword evidence="8" id="KW-0067">ATP-binding</keyword>
<feature type="transmembrane region" description="Helical" evidence="6">
    <location>
        <begin position="67"/>
        <end position="84"/>
    </location>
</feature>
<evidence type="ECO:0000313" key="8">
    <source>
        <dbReference type="EMBL" id="SDG24491.1"/>
    </source>
</evidence>
<dbReference type="PROSITE" id="PS50929">
    <property type="entry name" value="ABC_TM1F"/>
    <property type="match status" value="1"/>
</dbReference>
<evidence type="ECO:0000256" key="1">
    <source>
        <dbReference type="ARBA" id="ARBA00004651"/>
    </source>
</evidence>
<dbReference type="SUPFAM" id="SSF52540">
    <property type="entry name" value="P-loop containing nucleoside triphosphate hydrolases"/>
    <property type="match status" value="1"/>
</dbReference>
<comment type="caution">
    <text evidence="8">The sequence shown here is derived from an EMBL/GenBank/DDBJ whole genome shotgun (WGS) entry which is preliminary data.</text>
</comment>
<feature type="region of interest" description="Disordered" evidence="5">
    <location>
        <begin position="935"/>
        <end position="967"/>
    </location>
</feature>
<evidence type="ECO:0000256" key="3">
    <source>
        <dbReference type="ARBA" id="ARBA00022989"/>
    </source>
</evidence>
<proteinExistence type="predicted"/>
<name>A0ABY0NWN2_9HYPH</name>
<protein>
    <submittedName>
        <fullName evidence="8">ABC transport system ATP-binding protein</fullName>
    </submittedName>
</protein>
<accession>A0ABY0NWN2</accession>
<dbReference type="GO" id="GO:0005524">
    <property type="term" value="F:ATP binding"/>
    <property type="evidence" value="ECO:0007669"/>
    <property type="project" value="UniProtKB-KW"/>
</dbReference>
<evidence type="ECO:0000313" key="9">
    <source>
        <dbReference type="Proteomes" id="UP000199468"/>
    </source>
</evidence>
<evidence type="ECO:0000256" key="2">
    <source>
        <dbReference type="ARBA" id="ARBA00022692"/>
    </source>
</evidence>
<feature type="compositionally biased region" description="Basic and acidic residues" evidence="5">
    <location>
        <begin position="939"/>
        <end position="967"/>
    </location>
</feature>
<dbReference type="PANTHER" id="PTHR43394:SF1">
    <property type="entry name" value="ATP-BINDING CASSETTE SUB-FAMILY B MEMBER 10, MITOCHONDRIAL"/>
    <property type="match status" value="1"/>
</dbReference>
<reference evidence="8 9" key="1">
    <citation type="submission" date="2016-10" db="EMBL/GenBank/DDBJ databases">
        <authorList>
            <person name="Varghese N."/>
            <person name="Submissions S."/>
        </authorList>
    </citation>
    <scope>NUCLEOTIDE SEQUENCE [LARGE SCALE GENOMIC DNA]</scope>
    <source>
        <strain evidence="8 9">DSM 26672</strain>
    </source>
</reference>
<feature type="domain" description="ABC transmembrane type-1" evidence="7">
    <location>
        <begin position="116"/>
        <end position="378"/>
    </location>
</feature>
<keyword evidence="2 6" id="KW-0812">Transmembrane</keyword>
<organism evidence="8 9">
    <name type="scientific">Bosea robiniae</name>
    <dbReference type="NCBI Taxonomy" id="1036780"/>
    <lineage>
        <taxon>Bacteria</taxon>
        <taxon>Pseudomonadati</taxon>
        <taxon>Pseudomonadota</taxon>
        <taxon>Alphaproteobacteria</taxon>
        <taxon>Hyphomicrobiales</taxon>
        <taxon>Boseaceae</taxon>
        <taxon>Bosea</taxon>
    </lineage>
</organism>
<dbReference type="Proteomes" id="UP000199468">
    <property type="component" value="Unassembled WGS sequence"/>
</dbReference>
<dbReference type="CDD" id="cd07346">
    <property type="entry name" value="ABC_6TM_exporters"/>
    <property type="match status" value="1"/>
</dbReference>
<sequence>MDATSTLLCRYGRSVARIALGRNLTTYGRFGPAGPVRACAASASVQGCPLESNLFRYIWQKSRAEQVVVLLIILVSIPFNWASFDVPKRIVNDAIQGGAFKDGKTTATLMDFTLHLPSWLGGASYRLSEGIQVGQYGLLVGLSTYFLLLVLINGAFKYVINVRKGILGERMLRRMRYDLFSQLMRFRPEEIRAVKPAEIASMIKDEVEPVGGFVGDAFIQPVFLLSQALTALIFIMAQSFWLGSIALLIVLVQAIIIPILRREQLRLGRERQIASRQLAGRIGEIVDAGPMIQGHGATAYVQSDIAGRLGRLFDIRYALYKRKFAVKFLNNLLAQITPFFFYAIGGFFALQGRLDIGQLVAVIAAYRDLPPPIKELIDWDQQRNDVTIKYDQVISQFNSDETLVLDEENGVAALPEKGEIRLESVQMLDNRGQPLLTPLSFSLARPGLVAVIGPPGGGKDVLGRILGRQATSYTGRVLIDGEPLAGMSVERASHIIGYSGDEPELIAGSMRDNILLPLRRRRPDLKAGGAVSAPEHRRFVEAIRSGNSPFPFEADWTDYAGVGVTDTAELAARIHELLDVFGCTQEVYELGLGGKVMRPVSEQAIERIIAARRVVAAELTRIKQGDLIEPFVLDRYNRNAPIVENLIFGTRTSTRFDSTTLLFEPYAQSILKAEALVEPLAEMGARIVATVVEIFAGLPQGHALFERYSFGANFEFERLNELAALLAKHDMRNPLDQETERDLVALALGYIEPKHRLNLIDARLERRILRARESFRKHLPADAVEDVDFYDPDKVMVGASVRDNLMFGRIGYGVPDAARKVGEIVLQALARSGLGEALYRLGLDTESGIRGRFLPVRLRQAVPLVQALVKAPQIAVLDISSLLAISDEPREIVARLHSYCAGMTLFLLVGDANLAGEVPLRVLFHGATGTVEALGRPDAANDRASRLESTGREDTGRENTGRMEARS</sequence>
<dbReference type="Pfam" id="PF00664">
    <property type="entry name" value="ABC_membrane"/>
    <property type="match status" value="1"/>
</dbReference>
<keyword evidence="9" id="KW-1185">Reference proteome</keyword>
<gene>
    <name evidence="8" type="ORF">SAMN05421844_103297</name>
</gene>
<dbReference type="Gene3D" id="1.20.1560.10">
    <property type="entry name" value="ABC transporter type 1, transmembrane domain"/>
    <property type="match status" value="1"/>
</dbReference>
<evidence type="ECO:0000259" key="7">
    <source>
        <dbReference type="PROSITE" id="PS50929"/>
    </source>
</evidence>
<dbReference type="InterPro" id="IPR036640">
    <property type="entry name" value="ABC1_TM_sf"/>
</dbReference>
<dbReference type="InterPro" id="IPR011527">
    <property type="entry name" value="ABC1_TM_dom"/>
</dbReference>